<dbReference type="PROSITE" id="PS51198">
    <property type="entry name" value="UVRD_HELICASE_ATP_BIND"/>
    <property type="match status" value="1"/>
</dbReference>
<evidence type="ECO:0000256" key="5">
    <source>
        <dbReference type="ARBA" id="ARBA00022806"/>
    </source>
</evidence>
<dbReference type="KEGG" id="atp:ATR_1729"/>
<dbReference type="GO" id="GO:0043138">
    <property type="term" value="F:3'-5' DNA helicase activity"/>
    <property type="evidence" value="ECO:0007669"/>
    <property type="project" value="UniProtKB-EC"/>
</dbReference>
<dbReference type="Pfam" id="PF13361">
    <property type="entry name" value="UvrD_C"/>
    <property type="match status" value="2"/>
</dbReference>
<evidence type="ECO:0000313" key="16">
    <source>
        <dbReference type="EMBL" id="AXK49552.1"/>
    </source>
</evidence>
<keyword evidence="7 14" id="KW-0067">ATP-binding</keyword>
<keyword evidence="2 14" id="KW-0547">Nucleotide-binding</keyword>
<comment type="catalytic activity">
    <reaction evidence="11">
        <text>Couples ATP hydrolysis with the unwinding of duplex DNA by translocating in the 3'-5' direction.</text>
        <dbReference type="EC" id="5.6.2.4"/>
    </reaction>
</comment>
<keyword evidence="8" id="KW-0238">DNA-binding</keyword>
<keyword evidence="10" id="KW-0413">Isomerase</keyword>
<dbReference type="Proteomes" id="UP000254504">
    <property type="component" value="Chromosome"/>
</dbReference>
<feature type="binding site" evidence="14">
    <location>
        <begin position="9"/>
        <end position="16"/>
    </location>
    <ligand>
        <name>ATP</name>
        <dbReference type="ChEBI" id="CHEBI:30616"/>
    </ligand>
</feature>
<evidence type="ECO:0000256" key="1">
    <source>
        <dbReference type="ARBA" id="ARBA00022722"/>
    </source>
</evidence>
<reference evidence="17 19" key="1">
    <citation type="submission" date="2017-10" db="EMBL/GenBank/DDBJ databases">
        <title>Genomics of the genus Arcobacter.</title>
        <authorList>
            <person name="Perez-Cataluna A."/>
            <person name="Figueras M.J."/>
        </authorList>
    </citation>
    <scope>NUCLEOTIDE SEQUENCE [LARGE SCALE GENOMIC DNA]</scope>
    <source>
        <strain evidence="17 19">LMG 25534</strain>
    </source>
</reference>
<evidence type="ECO:0000256" key="7">
    <source>
        <dbReference type="ARBA" id="ARBA00022840"/>
    </source>
</evidence>
<keyword evidence="5 14" id="KW-0347">Helicase</keyword>
<evidence type="ECO:0000256" key="13">
    <source>
        <dbReference type="ARBA" id="ARBA00048988"/>
    </source>
</evidence>
<dbReference type="PANTHER" id="PTHR11070">
    <property type="entry name" value="UVRD / RECB / PCRA DNA HELICASE FAMILY MEMBER"/>
    <property type="match status" value="1"/>
</dbReference>
<dbReference type="Pfam" id="PF00580">
    <property type="entry name" value="UvrD-helicase"/>
    <property type="match status" value="1"/>
</dbReference>
<protein>
    <recommendedName>
        <fullName evidence="12">DNA 3'-5' helicase</fullName>
        <ecNumber evidence="12">5.6.2.4</ecNumber>
    </recommendedName>
</protein>
<dbReference type="Proteomes" id="UP000289132">
    <property type="component" value="Unassembled WGS sequence"/>
</dbReference>
<comment type="catalytic activity">
    <reaction evidence="13">
        <text>ATP + H2O = ADP + phosphate + H(+)</text>
        <dbReference type="Rhea" id="RHEA:13065"/>
        <dbReference type="ChEBI" id="CHEBI:15377"/>
        <dbReference type="ChEBI" id="CHEBI:15378"/>
        <dbReference type="ChEBI" id="CHEBI:30616"/>
        <dbReference type="ChEBI" id="CHEBI:43474"/>
        <dbReference type="ChEBI" id="CHEBI:456216"/>
        <dbReference type="EC" id="5.6.2.4"/>
    </reaction>
</comment>
<evidence type="ECO:0000313" key="19">
    <source>
        <dbReference type="Proteomes" id="UP000289132"/>
    </source>
</evidence>
<keyword evidence="9" id="KW-0234">DNA repair</keyword>
<evidence type="ECO:0000256" key="11">
    <source>
        <dbReference type="ARBA" id="ARBA00034617"/>
    </source>
</evidence>
<dbReference type="SUPFAM" id="SSF52540">
    <property type="entry name" value="P-loop containing nucleoside triphosphate hydrolases"/>
    <property type="match status" value="1"/>
</dbReference>
<evidence type="ECO:0000256" key="4">
    <source>
        <dbReference type="ARBA" id="ARBA00022801"/>
    </source>
</evidence>
<evidence type="ECO:0000256" key="9">
    <source>
        <dbReference type="ARBA" id="ARBA00023204"/>
    </source>
</evidence>
<dbReference type="InterPro" id="IPR011604">
    <property type="entry name" value="PDDEXK-like_dom_sf"/>
</dbReference>
<name>A0AAD0QKK9_9BACT</name>
<evidence type="ECO:0000256" key="12">
    <source>
        <dbReference type="ARBA" id="ARBA00034808"/>
    </source>
</evidence>
<dbReference type="InterPro" id="IPR014017">
    <property type="entry name" value="DNA_helicase_UvrD-like_C"/>
</dbReference>
<sequence length="909" mass="106795">MEKYLALKASAGSGKTFALTVRYISLLLLGAKPSEILTLTFTNKAALEMSQRVFKTLQTLGDDEAYLSEIVRVSNFTKEQILGKKSFLIKLFINDSSSIFTIDKFVNKILREFCGYIGISDDFKILNDDMEILSYKFLQSLDENRFKDLVEFSLYEKKKFNSIFELFKSLIEKNENINPVEIDAKLLNLIKNDILEKAYKIKEHILNCKEASNSAIKAVNFTNFDELFSNTWIEKETIYDYSYFKKCANDEINSVFLELKESFSNYYKLRATYSLNKIFKLYINFKEFKKSFNIDKNYFEFNDISNLVYELLNNKINKDFLYFRLDSNYNHILIDEFQDTSILQYKILKPLIDELISGDSEKFKTFFYVGDPKQSIYRFRGGKRELFDYVLEQNHIIKLENLNTNYRSSKNIIDFVNNTFLNLSNYDYISQMSVRKDGFVELIEDINLQSEDKFLGIVNKIKELLESGINAEDIAILCYTNSDVLELFYYLKESLPNLKIRTDMSSKLINQQNVKALINAIKYLYFKESIYKENFNVLIGKEIDSEFLLDIDLNEFSVEKVLYLVASYFDIIDENIIKLIEQLDNYSNIVDFVYEIDKLDISIENIENSGLQILTIFKSKGLEFHTTILIDRIKRKNHDKSSLLFDYEDINLKNIYYKISAYESFDESYKKALEKEKSLNLDDEKNVLYVALTRAKNNLIIFKKEKNSVFDILNLTTFKSGNLISSQVIEQKEIRQEITYKSLDLGKQEFKISNESSTNSEILKAKYFGLATHYTLEMMIQFDDENLEHSLNLSKTKYFNYLEELDFLAIKKLIQNLIKEEKFKNLIKDAQIVHEQALVYNKEIRVLDLLLYKNGRFIIVDYKTTTQVLSSHKTQVEYYKKAICEIFNTNNVDGYLIYLKEEGILFVDI</sequence>
<dbReference type="GO" id="GO:0005829">
    <property type="term" value="C:cytosol"/>
    <property type="evidence" value="ECO:0007669"/>
    <property type="project" value="TreeGrafter"/>
</dbReference>
<gene>
    <name evidence="16" type="primary">addA</name>
    <name evidence="16" type="ORF">ATR_1729</name>
    <name evidence="17" type="ORF">CRU87_03775</name>
</gene>
<keyword evidence="4 14" id="KW-0378">Hydrolase</keyword>
<proteinExistence type="predicted"/>
<evidence type="ECO:0000256" key="2">
    <source>
        <dbReference type="ARBA" id="ARBA00022741"/>
    </source>
</evidence>
<dbReference type="Gene3D" id="3.40.50.300">
    <property type="entry name" value="P-loop containing nucleotide triphosphate hydrolases"/>
    <property type="match status" value="4"/>
</dbReference>
<dbReference type="SUPFAM" id="SSF52980">
    <property type="entry name" value="Restriction endonuclease-like"/>
    <property type="match status" value="1"/>
</dbReference>
<dbReference type="EMBL" id="PDKD01000004">
    <property type="protein sequence ID" value="RXJ92229.1"/>
    <property type="molecule type" value="Genomic_DNA"/>
</dbReference>
<dbReference type="NCBIfam" id="NF010485">
    <property type="entry name" value="PRK13909.1-2"/>
    <property type="match status" value="1"/>
</dbReference>
<keyword evidence="1" id="KW-0540">Nuclease</keyword>
<dbReference type="InterPro" id="IPR027417">
    <property type="entry name" value="P-loop_NTPase"/>
</dbReference>
<dbReference type="InterPro" id="IPR000212">
    <property type="entry name" value="DNA_helicase_UvrD/REP"/>
</dbReference>
<evidence type="ECO:0000313" key="18">
    <source>
        <dbReference type="Proteomes" id="UP000254504"/>
    </source>
</evidence>
<dbReference type="Gene3D" id="3.90.320.10">
    <property type="match status" value="1"/>
</dbReference>
<evidence type="ECO:0000256" key="3">
    <source>
        <dbReference type="ARBA" id="ARBA00022763"/>
    </source>
</evidence>
<keyword evidence="3" id="KW-0227">DNA damage</keyword>
<evidence type="ECO:0000313" key="17">
    <source>
        <dbReference type="EMBL" id="RXJ92229.1"/>
    </source>
</evidence>
<dbReference type="InterPro" id="IPR014016">
    <property type="entry name" value="UvrD-like_ATP-bd"/>
</dbReference>
<dbReference type="PANTHER" id="PTHR11070:SF67">
    <property type="entry name" value="DNA 3'-5' HELICASE"/>
    <property type="match status" value="1"/>
</dbReference>
<feature type="domain" description="UvrD-like helicase ATP-binding" evidence="15">
    <location>
        <begin position="1"/>
        <end position="409"/>
    </location>
</feature>
<evidence type="ECO:0000256" key="14">
    <source>
        <dbReference type="PROSITE-ProRule" id="PRU00560"/>
    </source>
</evidence>
<keyword evidence="19" id="KW-1185">Reference proteome</keyword>
<evidence type="ECO:0000256" key="8">
    <source>
        <dbReference type="ARBA" id="ARBA00023125"/>
    </source>
</evidence>
<dbReference type="EC" id="5.6.2.4" evidence="12"/>
<dbReference type="GO" id="GO:0003677">
    <property type="term" value="F:DNA binding"/>
    <property type="evidence" value="ECO:0007669"/>
    <property type="project" value="UniProtKB-KW"/>
</dbReference>
<evidence type="ECO:0000256" key="10">
    <source>
        <dbReference type="ARBA" id="ARBA00023235"/>
    </source>
</evidence>
<evidence type="ECO:0000259" key="15">
    <source>
        <dbReference type="PROSITE" id="PS51198"/>
    </source>
</evidence>
<organism evidence="16 18">
    <name type="scientific">Aliarcobacter trophiarum LMG 25534</name>
    <dbReference type="NCBI Taxonomy" id="1032241"/>
    <lineage>
        <taxon>Bacteria</taxon>
        <taxon>Pseudomonadati</taxon>
        <taxon>Campylobacterota</taxon>
        <taxon>Epsilonproteobacteria</taxon>
        <taxon>Campylobacterales</taxon>
        <taxon>Arcobacteraceae</taxon>
        <taxon>Aliarcobacter</taxon>
    </lineage>
</organism>
<dbReference type="InterPro" id="IPR011335">
    <property type="entry name" value="Restrct_endonuc-II-like"/>
</dbReference>
<dbReference type="EMBL" id="CP031367">
    <property type="protein sequence ID" value="AXK49552.1"/>
    <property type="molecule type" value="Genomic_DNA"/>
</dbReference>
<dbReference type="RefSeq" id="WP_115429012.1">
    <property type="nucleotide sequence ID" value="NZ_CP031367.1"/>
</dbReference>
<evidence type="ECO:0000256" key="6">
    <source>
        <dbReference type="ARBA" id="ARBA00022839"/>
    </source>
</evidence>
<accession>A0AAD0QKK9</accession>
<dbReference type="GO" id="GO:0000725">
    <property type="term" value="P:recombinational repair"/>
    <property type="evidence" value="ECO:0007669"/>
    <property type="project" value="TreeGrafter"/>
</dbReference>
<reference evidence="16 18" key="2">
    <citation type="submission" date="2018-07" db="EMBL/GenBank/DDBJ databases">
        <title>Complete genome of the Arcobacter trophiarum type strain LMG 25534.</title>
        <authorList>
            <person name="Miller W.G."/>
            <person name="Yee E."/>
        </authorList>
    </citation>
    <scope>NUCLEOTIDE SEQUENCE [LARGE SCALE GENOMIC DNA]</scope>
    <source>
        <strain evidence="16 18">LMG 25534</strain>
    </source>
</reference>
<dbReference type="GO" id="GO:0005524">
    <property type="term" value="F:ATP binding"/>
    <property type="evidence" value="ECO:0007669"/>
    <property type="project" value="UniProtKB-UniRule"/>
</dbReference>
<keyword evidence="6" id="KW-0269">Exonuclease</keyword>
<dbReference type="GO" id="GO:0004527">
    <property type="term" value="F:exonuclease activity"/>
    <property type="evidence" value="ECO:0007669"/>
    <property type="project" value="UniProtKB-KW"/>
</dbReference>
<dbReference type="AlphaFoldDB" id="A0AAD0QKK9"/>